<accession>A0A377TME7</accession>
<evidence type="ECO:0000313" key="1">
    <source>
        <dbReference type="EMBL" id="STS79794.1"/>
    </source>
</evidence>
<name>A0A377TME7_KLEPN</name>
<dbReference type="AlphaFoldDB" id="A0A377TME7"/>
<protein>
    <submittedName>
        <fullName evidence="1">Uncharacterized protein</fullName>
    </submittedName>
</protein>
<dbReference type="Proteomes" id="UP000254938">
    <property type="component" value="Unassembled WGS sequence"/>
</dbReference>
<proteinExistence type="predicted"/>
<evidence type="ECO:0000313" key="2">
    <source>
        <dbReference type="Proteomes" id="UP000254938"/>
    </source>
</evidence>
<gene>
    <name evidence="1" type="ORF">NCTC9140_01481</name>
</gene>
<reference evidence="1 2" key="1">
    <citation type="submission" date="2018-06" db="EMBL/GenBank/DDBJ databases">
        <authorList>
            <consortium name="Pathogen Informatics"/>
            <person name="Doyle S."/>
        </authorList>
    </citation>
    <scope>NUCLEOTIDE SEQUENCE [LARGE SCALE GENOMIC DNA]</scope>
    <source>
        <strain evidence="1 2">NCTC9140</strain>
    </source>
</reference>
<organism evidence="1 2">
    <name type="scientific">Klebsiella pneumoniae</name>
    <dbReference type="NCBI Taxonomy" id="573"/>
    <lineage>
        <taxon>Bacteria</taxon>
        <taxon>Pseudomonadati</taxon>
        <taxon>Pseudomonadota</taxon>
        <taxon>Gammaproteobacteria</taxon>
        <taxon>Enterobacterales</taxon>
        <taxon>Enterobacteriaceae</taxon>
        <taxon>Klebsiella/Raoultella group</taxon>
        <taxon>Klebsiella</taxon>
        <taxon>Klebsiella pneumoniae complex</taxon>
    </lineage>
</organism>
<sequence length="51" mass="5734">MVFVDGLVTNSAQFMEYRKDVVINKGNFAQFTQKIVLILTEGDIQQQAKGV</sequence>
<dbReference type="EMBL" id="UGKQ01000007">
    <property type="protein sequence ID" value="STS79794.1"/>
    <property type="molecule type" value="Genomic_DNA"/>
</dbReference>